<sequence length="343" mass="37302">MRAAAPEVTEVAPGVHRLALPLGIHGVPTVSAYLLHDDDGDVLVDCGVAAGGAGSGVDDPCGALTVALRAAGSALDRVRRLVVTHAHIDHFGLAGEVVRRSGGELWMHEATQLDIEKYGDPAEAVDRRELMLADHGLFGPELTASSRGLQDWMPVMPSVGWPDRLLVGGERCVAGGREWQVVPTPGHSPGHVCLWSPQDRILCSGDHLLQVVSPPVTFERGFERDPMGSYLESLERVAELEPEVVLPGHGPPFRDGARRARRIASGKRRRLDQVRELVDCRERTAVEITAVFFRGELTGAQRHFAVAEVLADLAWFEARGSMTRTRRPDGVFVWRTADQEVAP</sequence>
<evidence type="ECO:0000313" key="2">
    <source>
        <dbReference type="EMBL" id="QJY48923.1"/>
    </source>
</evidence>
<dbReference type="SMART" id="SM00849">
    <property type="entry name" value="Lactamase_B"/>
    <property type="match status" value="1"/>
</dbReference>
<dbReference type="Gene3D" id="3.60.15.10">
    <property type="entry name" value="Ribonuclease Z/Hydroxyacylglutathione hydrolase-like"/>
    <property type="match status" value="1"/>
</dbReference>
<keyword evidence="2" id="KW-0378">Hydrolase</keyword>
<gene>
    <name evidence="2" type="ORF">HOP40_26690</name>
</gene>
<dbReference type="InterPro" id="IPR050662">
    <property type="entry name" value="Sec-metab_biosynth-thioest"/>
</dbReference>
<evidence type="ECO:0000313" key="3">
    <source>
        <dbReference type="Proteomes" id="UP000505377"/>
    </source>
</evidence>
<dbReference type="Proteomes" id="UP000505377">
    <property type="component" value="Chromosome"/>
</dbReference>
<name>A0A6M6JNW0_9PSEU</name>
<dbReference type="EMBL" id="CP053564">
    <property type="protein sequence ID" value="QJY48923.1"/>
    <property type="molecule type" value="Genomic_DNA"/>
</dbReference>
<dbReference type="KEGG" id="pbro:HOP40_26690"/>
<proteinExistence type="predicted"/>
<dbReference type="RefSeq" id="WP_172163514.1">
    <property type="nucleotide sequence ID" value="NZ_CP053564.1"/>
</dbReference>
<dbReference type="InterPro" id="IPR001279">
    <property type="entry name" value="Metallo-B-lactamas"/>
</dbReference>
<dbReference type="Gene3D" id="1.10.10.10">
    <property type="entry name" value="Winged helix-like DNA-binding domain superfamily/Winged helix DNA-binding domain"/>
    <property type="match status" value="1"/>
</dbReference>
<evidence type="ECO:0000259" key="1">
    <source>
        <dbReference type="SMART" id="SM00849"/>
    </source>
</evidence>
<dbReference type="InterPro" id="IPR036388">
    <property type="entry name" value="WH-like_DNA-bd_sf"/>
</dbReference>
<dbReference type="PANTHER" id="PTHR23131:SF4">
    <property type="entry name" value="METALLO-BETA-LACTAMASE SUPERFAMILY POTEIN"/>
    <property type="match status" value="1"/>
</dbReference>
<dbReference type="InterPro" id="IPR036866">
    <property type="entry name" value="RibonucZ/Hydroxyglut_hydro"/>
</dbReference>
<dbReference type="SUPFAM" id="SSF56281">
    <property type="entry name" value="Metallo-hydrolase/oxidoreductase"/>
    <property type="match status" value="1"/>
</dbReference>
<reference evidence="2 3" key="1">
    <citation type="submission" date="2020-05" db="EMBL/GenBank/DDBJ databases">
        <authorList>
            <person name="Mo P."/>
        </authorList>
    </citation>
    <scope>NUCLEOTIDE SEQUENCE [LARGE SCALE GENOMIC DNA]</scope>
    <source>
        <strain evidence="2 3">Gen01</strain>
    </source>
</reference>
<dbReference type="AlphaFoldDB" id="A0A6M6JNW0"/>
<accession>A0A6M6JNW0</accession>
<organism evidence="2 3">
    <name type="scientific">Pseudonocardia broussonetiae</name>
    <dbReference type="NCBI Taxonomy" id="2736640"/>
    <lineage>
        <taxon>Bacteria</taxon>
        <taxon>Bacillati</taxon>
        <taxon>Actinomycetota</taxon>
        <taxon>Actinomycetes</taxon>
        <taxon>Pseudonocardiales</taxon>
        <taxon>Pseudonocardiaceae</taxon>
        <taxon>Pseudonocardia</taxon>
    </lineage>
</organism>
<feature type="domain" description="Metallo-beta-lactamase" evidence="1">
    <location>
        <begin position="29"/>
        <end position="249"/>
    </location>
</feature>
<keyword evidence="3" id="KW-1185">Reference proteome</keyword>
<protein>
    <submittedName>
        <fullName evidence="2">MBL fold metallo-hydrolase</fullName>
    </submittedName>
</protein>
<dbReference type="PANTHER" id="PTHR23131">
    <property type="entry name" value="ENDORIBONUCLEASE LACTB2"/>
    <property type="match status" value="1"/>
</dbReference>
<dbReference type="GO" id="GO:0016787">
    <property type="term" value="F:hydrolase activity"/>
    <property type="evidence" value="ECO:0007669"/>
    <property type="project" value="UniProtKB-KW"/>
</dbReference>
<dbReference type="Pfam" id="PF00753">
    <property type="entry name" value="Lactamase_B"/>
    <property type="match status" value="1"/>
</dbReference>